<comment type="caution">
    <text evidence="1">The sequence shown here is derived from an EMBL/GenBank/DDBJ whole genome shotgun (WGS) entry which is preliminary data.</text>
</comment>
<gene>
    <name evidence="1" type="ORF">QNI22_11400</name>
</gene>
<evidence type="ECO:0000313" key="2">
    <source>
        <dbReference type="Proteomes" id="UP001232063"/>
    </source>
</evidence>
<dbReference type="AlphaFoldDB" id="A0AAE3R488"/>
<keyword evidence="2" id="KW-1185">Reference proteome</keyword>
<dbReference type="EMBL" id="JASJOU010000003">
    <property type="protein sequence ID" value="MDJ1501259.1"/>
    <property type="molecule type" value="Genomic_DNA"/>
</dbReference>
<evidence type="ECO:0008006" key="3">
    <source>
        <dbReference type="Google" id="ProtNLM"/>
    </source>
</evidence>
<proteinExistence type="predicted"/>
<accession>A0AAE3R488</accession>
<dbReference type="SUPFAM" id="SSF49464">
    <property type="entry name" value="Carboxypeptidase regulatory domain-like"/>
    <property type="match status" value="1"/>
</dbReference>
<reference evidence="1" key="1">
    <citation type="submission" date="2023-05" db="EMBL/GenBank/DDBJ databases">
        <authorList>
            <person name="Zhang X."/>
        </authorList>
    </citation>
    <scope>NUCLEOTIDE SEQUENCE</scope>
    <source>
        <strain evidence="1">BD1B2-1</strain>
    </source>
</reference>
<dbReference type="Proteomes" id="UP001232063">
    <property type="component" value="Unassembled WGS sequence"/>
</dbReference>
<dbReference type="InterPro" id="IPR008969">
    <property type="entry name" value="CarboxyPept-like_regulatory"/>
</dbReference>
<evidence type="ECO:0000313" key="1">
    <source>
        <dbReference type="EMBL" id="MDJ1501259.1"/>
    </source>
</evidence>
<name>A0AAE3R488_9BACT</name>
<protein>
    <recommendedName>
        <fullName evidence="3">Carboxypeptidase-like regulatory domain-containing protein</fullName>
    </recommendedName>
</protein>
<organism evidence="1 2">
    <name type="scientific">Xanthocytophaga agilis</name>
    <dbReference type="NCBI Taxonomy" id="3048010"/>
    <lineage>
        <taxon>Bacteria</taxon>
        <taxon>Pseudomonadati</taxon>
        <taxon>Bacteroidota</taxon>
        <taxon>Cytophagia</taxon>
        <taxon>Cytophagales</taxon>
        <taxon>Rhodocytophagaceae</taxon>
        <taxon>Xanthocytophaga</taxon>
    </lineage>
</organism>
<sequence length="149" mass="17200">MFLILRFLFGLVLFITCLSYGQVRTVTGKIVGEDELTPLINVSIRSIDTIQLGVTDINGNFTVELPAGTNQLLLSALAMEWTLIKILPSCTNLEIIMLIDGHHDFMTLRKENRIRHRYFKNREKLHLAAYQKRIFTADSPCFTYIFQKY</sequence>
<dbReference type="RefSeq" id="WP_314510751.1">
    <property type="nucleotide sequence ID" value="NZ_JASJOU010000003.1"/>
</dbReference>